<name>A0A642VA16_9ASCO</name>
<evidence type="ECO:0000313" key="11">
    <source>
        <dbReference type="Proteomes" id="UP000761534"/>
    </source>
</evidence>
<evidence type="ECO:0000256" key="8">
    <source>
        <dbReference type="ARBA" id="ARBA00023242"/>
    </source>
</evidence>
<dbReference type="GO" id="GO:0007052">
    <property type="term" value="P:mitotic spindle organization"/>
    <property type="evidence" value="ECO:0007669"/>
    <property type="project" value="TreeGrafter"/>
</dbReference>
<evidence type="ECO:0000256" key="5">
    <source>
        <dbReference type="ARBA" id="ARBA00022490"/>
    </source>
</evidence>
<comment type="subcellular location">
    <subcellularLocation>
        <location evidence="3 9">Cytoplasm</location>
    </subcellularLocation>
    <subcellularLocation>
        <location evidence="2">Nucleus</location>
    </subcellularLocation>
</comment>
<comment type="catalytic activity">
    <reaction evidence="1 9">
        <text>[protein]-peptidylproline (omega=180) = [protein]-peptidylproline (omega=0)</text>
        <dbReference type="Rhea" id="RHEA:16237"/>
        <dbReference type="Rhea" id="RHEA-COMP:10747"/>
        <dbReference type="Rhea" id="RHEA-COMP:10748"/>
        <dbReference type="ChEBI" id="CHEBI:83833"/>
        <dbReference type="ChEBI" id="CHEBI:83834"/>
        <dbReference type="EC" id="5.2.1.8"/>
    </reaction>
</comment>
<evidence type="ECO:0000256" key="4">
    <source>
        <dbReference type="ARBA" id="ARBA00011019"/>
    </source>
</evidence>
<organism evidence="10 11">
    <name type="scientific">Trichomonascus ciferrii</name>
    <dbReference type="NCBI Taxonomy" id="44093"/>
    <lineage>
        <taxon>Eukaryota</taxon>
        <taxon>Fungi</taxon>
        <taxon>Dikarya</taxon>
        <taxon>Ascomycota</taxon>
        <taxon>Saccharomycotina</taxon>
        <taxon>Dipodascomycetes</taxon>
        <taxon>Dipodascales</taxon>
        <taxon>Trichomonascaceae</taxon>
        <taxon>Trichomonascus</taxon>
        <taxon>Trichomonascus ciferrii complex</taxon>
    </lineage>
</organism>
<dbReference type="VEuPathDB" id="FungiDB:TRICI_003049"/>
<evidence type="ECO:0000256" key="1">
    <source>
        <dbReference type="ARBA" id="ARBA00000971"/>
    </source>
</evidence>
<sequence>MQASISESIKKNGFQKPIKKINEANDLEFFKETIAYDRITDLVSRLSLLVSTKEIPESSSNGAVSKVVGILQELVTWISEIPPSTGPRRFGNVSFRTWQERLEERIPDMLKEQLGNDGNQDAFIELVPYFLGSFGSKQRMDFGTGHELSFLAFVGGLLYTETIVDPSGEDVLLLFYNYFHVVQNLVLTYTLEPAGSHGVWGLDDHFHLPYIFGSAQIVDITQSDRETPELPPKAVMDKSLVKDLAPKNLYFDAIGFIYRVKRGNFFEHSPILFDVTGVATWHKIHRGMIKMYVAEVLGKFPVVQHFLFGGALFPWQKKD</sequence>
<dbReference type="GO" id="GO:0005634">
    <property type="term" value="C:nucleus"/>
    <property type="evidence" value="ECO:0007669"/>
    <property type="project" value="UniProtKB-SubCell"/>
</dbReference>
<dbReference type="EC" id="5.2.1.8" evidence="9"/>
<proteinExistence type="inferred from homology"/>
<gene>
    <name evidence="10" type="ORF">TRICI_003049</name>
</gene>
<comment type="function">
    <text evidence="9">PPIases accelerate the folding of proteins. It catalyzes the cis-trans isomerization of proline imidic peptide bonds in oligopeptides.</text>
</comment>
<dbReference type="InterPro" id="IPR004327">
    <property type="entry name" value="Phstyr_phstse_ac"/>
</dbReference>
<evidence type="ECO:0000256" key="3">
    <source>
        <dbReference type="ARBA" id="ARBA00004496"/>
    </source>
</evidence>
<dbReference type="Gene3D" id="1.20.120.1150">
    <property type="match status" value="1"/>
</dbReference>
<comment type="similarity">
    <text evidence="4 9">Belongs to the PTPA-type PPIase family.</text>
</comment>
<comment type="caution">
    <text evidence="10">The sequence shown here is derived from an EMBL/GenBank/DDBJ whole genome shotgun (WGS) entry which is preliminary data.</text>
</comment>
<protein>
    <recommendedName>
        <fullName evidence="9">Serine/threonine-protein phosphatase 2A activator</fullName>
        <ecNumber evidence="9">5.2.1.8</ecNumber>
    </recommendedName>
    <alternativeName>
        <fullName evidence="9">Phosphotyrosyl phosphatase activator</fullName>
    </alternativeName>
</protein>
<dbReference type="EMBL" id="SWFS01000211">
    <property type="protein sequence ID" value="KAA8914008.1"/>
    <property type="molecule type" value="Genomic_DNA"/>
</dbReference>
<dbReference type="Proteomes" id="UP000761534">
    <property type="component" value="Unassembled WGS sequence"/>
</dbReference>
<evidence type="ECO:0000313" key="10">
    <source>
        <dbReference type="EMBL" id="KAA8914008.1"/>
    </source>
</evidence>
<dbReference type="InterPro" id="IPR037218">
    <property type="entry name" value="PTPA_sf"/>
</dbReference>
<dbReference type="SUPFAM" id="SSF140984">
    <property type="entry name" value="PTPA-like"/>
    <property type="match status" value="1"/>
</dbReference>
<evidence type="ECO:0000256" key="2">
    <source>
        <dbReference type="ARBA" id="ARBA00004123"/>
    </source>
</evidence>
<dbReference type="AlphaFoldDB" id="A0A642VA16"/>
<dbReference type="InterPro" id="IPR043170">
    <property type="entry name" value="PTPA_C_lid"/>
</dbReference>
<dbReference type="CDD" id="cd04087">
    <property type="entry name" value="PTPA"/>
    <property type="match status" value="1"/>
</dbReference>
<keyword evidence="8" id="KW-0539">Nucleus</keyword>
<dbReference type="PANTHER" id="PTHR10012:SF3">
    <property type="entry name" value="SERINE_THREONINE-PROTEIN PHOSPHATASE 2A ACTIVATOR 1"/>
    <property type="match status" value="1"/>
</dbReference>
<accession>A0A642VA16</accession>
<keyword evidence="5 9" id="KW-0963">Cytoplasm</keyword>
<dbReference type="GO" id="GO:0005737">
    <property type="term" value="C:cytoplasm"/>
    <property type="evidence" value="ECO:0007669"/>
    <property type="project" value="UniProtKB-SubCell"/>
</dbReference>
<dbReference type="GO" id="GO:0003755">
    <property type="term" value="F:peptidyl-prolyl cis-trans isomerase activity"/>
    <property type="evidence" value="ECO:0007669"/>
    <property type="project" value="UniProtKB-KW"/>
</dbReference>
<dbReference type="Pfam" id="PF03095">
    <property type="entry name" value="PTPA"/>
    <property type="match status" value="1"/>
</dbReference>
<dbReference type="GO" id="GO:0008160">
    <property type="term" value="F:protein tyrosine phosphatase activator activity"/>
    <property type="evidence" value="ECO:0007669"/>
    <property type="project" value="TreeGrafter"/>
</dbReference>
<dbReference type="FunFam" id="1.20.120.1150:FF:000002">
    <property type="entry name" value="Serine/threonine-protein phosphatase 2A activator"/>
    <property type="match status" value="1"/>
</dbReference>
<reference evidence="10" key="1">
    <citation type="journal article" date="2019" name="G3 (Bethesda)">
        <title>Genome Assemblies of Two Rare Opportunistic Yeast Pathogens: Diutina rugosa (syn. Candida rugosa) and Trichomonascus ciferrii (syn. Candida ciferrii).</title>
        <authorList>
            <person name="Mixao V."/>
            <person name="Saus E."/>
            <person name="Hansen A.P."/>
            <person name="Lass-Florl C."/>
            <person name="Gabaldon T."/>
        </authorList>
    </citation>
    <scope>NUCLEOTIDE SEQUENCE</scope>
    <source>
        <strain evidence="10">CBS 4856</strain>
    </source>
</reference>
<evidence type="ECO:0000256" key="7">
    <source>
        <dbReference type="ARBA" id="ARBA00023235"/>
    </source>
</evidence>
<keyword evidence="11" id="KW-1185">Reference proteome</keyword>
<dbReference type="PIRSF" id="PIRSF016325">
    <property type="entry name" value="Phstyr_phstse_ac"/>
    <property type="match status" value="1"/>
</dbReference>
<keyword evidence="6 9" id="KW-0697">Rotamase</keyword>
<dbReference type="PANTHER" id="PTHR10012">
    <property type="entry name" value="SERINE/THREONINE-PROTEIN PHOSPHATASE 2A REGULATORY SUBUNIT B"/>
    <property type="match status" value="1"/>
</dbReference>
<dbReference type="GO" id="GO:0000159">
    <property type="term" value="C:protein phosphatase type 2A complex"/>
    <property type="evidence" value="ECO:0007669"/>
    <property type="project" value="TreeGrafter"/>
</dbReference>
<evidence type="ECO:0000256" key="9">
    <source>
        <dbReference type="RuleBase" id="RU361210"/>
    </source>
</evidence>
<keyword evidence="7 9" id="KW-0413">Isomerase</keyword>
<evidence type="ECO:0000256" key="6">
    <source>
        <dbReference type="ARBA" id="ARBA00023110"/>
    </source>
</evidence>
<dbReference type="OrthoDB" id="16120at2759"/>